<dbReference type="AlphaFoldDB" id="A0A5C7GIG7"/>
<evidence type="ECO:0000256" key="4">
    <source>
        <dbReference type="ARBA" id="ARBA00022729"/>
    </source>
</evidence>
<feature type="domain" description="Peptidase M43 pregnancy-associated plasma-A" evidence="10">
    <location>
        <begin position="218"/>
        <end position="358"/>
    </location>
</feature>
<comment type="similarity">
    <text evidence="1">Belongs to the peptidase M43B family.</text>
</comment>
<evidence type="ECO:0000256" key="8">
    <source>
        <dbReference type="ARBA" id="ARBA00023157"/>
    </source>
</evidence>
<dbReference type="PANTHER" id="PTHR47466:SF1">
    <property type="entry name" value="METALLOPROTEASE MEP1 (AFU_ORTHOLOGUE AFUA_1G07730)-RELATED"/>
    <property type="match status" value="1"/>
</dbReference>
<reference evidence="11 12" key="1">
    <citation type="submission" date="2019-08" db="EMBL/GenBank/DDBJ databases">
        <title>Seonamhaeicola sediminis sp. nov., isolated from marine sediment.</title>
        <authorList>
            <person name="Cao W.R."/>
        </authorList>
    </citation>
    <scope>NUCLEOTIDE SEQUENCE [LARGE SCALE GENOMIC DNA]</scope>
    <source>
        <strain evidence="11 12">1505</strain>
    </source>
</reference>
<feature type="compositionally biased region" description="Gly residues" evidence="9">
    <location>
        <begin position="100"/>
        <end position="117"/>
    </location>
</feature>
<keyword evidence="5" id="KW-0378">Hydrolase</keyword>
<evidence type="ECO:0000313" key="11">
    <source>
        <dbReference type="EMBL" id="TXG36905.1"/>
    </source>
</evidence>
<dbReference type="SUPFAM" id="SSF55486">
    <property type="entry name" value="Metalloproteases ('zincins'), catalytic domain"/>
    <property type="match status" value="1"/>
</dbReference>
<dbReference type="EMBL" id="VRKQ01000010">
    <property type="protein sequence ID" value="TXG36905.1"/>
    <property type="molecule type" value="Genomic_DNA"/>
</dbReference>
<proteinExistence type="inferred from homology"/>
<keyword evidence="7 11" id="KW-0482">Metalloprotease</keyword>
<dbReference type="PROSITE" id="PS51257">
    <property type="entry name" value="PROKAR_LIPOPROTEIN"/>
    <property type="match status" value="1"/>
</dbReference>
<evidence type="ECO:0000256" key="3">
    <source>
        <dbReference type="ARBA" id="ARBA00022723"/>
    </source>
</evidence>
<organism evidence="11 12">
    <name type="scientific">Seonamhaeicola maritimus</name>
    <dbReference type="NCBI Taxonomy" id="2591822"/>
    <lineage>
        <taxon>Bacteria</taxon>
        <taxon>Pseudomonadati</taxon>
        <taxon>Bacteroidota</taxon>
        <taxon>Flavobacteriia</taxon>
        <taxon>Flavobacteriales</taxon>
        <taxon>Flavobacteriaceae</taxon>
    </lineage>
</organism>
<dbReference type="PANTHER" id="PTHR47466">
    <property type="match status" value="1"/>
</dbReference>
<evidence type="ECO:0000256" key="9">
    <source>
        <dbReference type="SAM" id="MobiDB-lite"/>
    </source>
</evidence>
<evidence type="ECO:0000256" key="5">
    <source>
        <dbReference type="ARBA" id="ARBA00022801"/>
    </source>
</evidence>
<gene>
    <name evidence="11" type="ORF">FUA22_10045</name>
</gene>
<dbReference type="GO" id="GO:0046872">
    <property type="term" value="F:metal ion binding"/>
    <property type="evidence" value="ECO:0007669"/>
    <property type="project" value="UniProtKB-KW"/>
</dbReference>
<dbReference type="Pfam" id="PF05572">
    <property type="entry name" value="Peptidase_M43"/>
    <property type="match status" value="1"/>
</dbReference>
<name>A0A5C7GIG7_9FLAO</name>
<evidence type="ECO:0000256" key="2">
    <source>
        <dbReference type="ARBA" id="ARBA00022670"/>
    </source>
</evidence>
<dbReference type="CDD" id="cd04275">
    <property type="entry name" value="ZnMc_pappalysin_like"/>
    <property type="match status" value="1"/>
</dbReference>
<dbReference type="GO" id="GO:0006508">
    <property type="term" value="P:proteolysis"/>
    <property type="evidence" value="ECO:0007669"/>
    <property type="project" value="UniProtKB-KW"/>
</dbReference>
<keyword evidence="6" id="KW-0862">Zinc</keyword>
<evidence type="ECO:0000256" key="6">
    <source>
        <dbReference type="ARBA" id="ARBA00022833"/>
    </source>
</evidence>
<dbReference type="InterPro" id="IPR008754">
    <property type="entry name" value="Peptidase_M43"/>
</dbReference>
<evidence type="ECO:0000259" key="10">
    <source>
        <dbReference type="Pfam" id="PF05572"/>
    </source>
</evidence>
<evidence type="ECO:0000256" key="1">
    <source>
        <dbReference type="ARBA" id="ARBA00008721"/>
    </source>
</evidence>
<keyword evidence="8" id="KW-1015">Disulfide bond</keyword>
<keyword evidence="3" id="KW-0479">Metal-binding</keyword>
<dbReference type="GO" id="GO:0008237">
    <property type="term" value="F:metallopeptidase activity"/>
    <property type="evidence" value="ECO:0007669"/>
    <property type="project" value="UniProtKB-KW"/>
</dbReference>
<keyword evidence="4" id="KW-0732">Signal</keyword>
<dbReference type="Proteomes" id="UP000321080">
    <property type="component" value="Unassembled WGS sequence"/>
</dbReference>
<dbReference type="InterPro" id="IPR024079">
    <property type="entry name" value="MetalloPept_cat_dom_sf"/>
</dbReference>
<keyword evidence="2 11" id="KW-0645">Protease</keyword>
<feature type="region of interest" description="Disordered" evidence="9">
    <location>
        <begin position="96"/>
        <end position="118"/>
    </location>
</feature>
<sequence>MKKLLFGLTALGLLFLGCEEDTQNRDQELIQDTIDMSDFYVYTSPEENNVAAKQTNEKSNFKSCFSMQNLNHQLAKNSGLEKKMFDIEHHTRALITAKKGGNGNGGGRPGGGNGGGEDPIVFEGTVTIPVVVHVLHRAGTNENISSTQINNQIKVLNDAFNGTDADSNNIPNEFVGVKAGNINIQFVLNDITRKETNKTSWPYSSAEEMKHSELGGVDAWDTSKYLNIWVVSQIPYGGGRILGYAQFPGGNSETDGVVMDYNDFGTGGTATYPNNLGKVTVHEVGHWLNLRHIWGDGRCKQDDFVSDTPNSDRANRGCPLYPTVHCRSNDMTMNYMDYTDDRCLFMFTQGQTDRMRALFASGGARESFVLP</sequence>
<dbReference type="OrthoDB" id="6278496at2"/>
<keyword evidence="12" id="KW-1185">Reference proteome</keyword>
<dbReference type="Gene3D" id="3.40.390.10">
    <property type="entry name" value="Collagenase (Catalytic Domain)"/>
    <property type="match status" value="1"/>
</dbReference>
<comment type="caution">
    <text evidence="11">The sequence shown here is derived from an EMBL/GenBank/DDBJ whole genome shotgun (WGS) entry which is preliminary data.</text>
</comment>
<accession>A0A5C7GIG7</accession>
<protein>
    <submittedName>
        <fullName evidence="11">Zinc metalloprotease</fullName>
    </submittedName>
</protein>
<evidence type="ECO:0000256" key="7">
    <source>
        <dbReference type="ARBA" id="ARBA00023049"/>
    </source>
</evidence>
<evidence type="ECO:0000313" key="12">
    <source>
        <dbReference type="Proteomes" id="UP000321080"/>
    </source>
</evidence>
<dbReference type="RefSeq" id="WP_147767895.1">
    <property type="nucleotide sequence ID" value="NZ_VRKQ01000010.1"/>
</dbReference>